<dbReference type="PROSITE" id="PS50262">
    <property type="entry name" value="G_PROTEIN_RECEP_F1_2"/>
    <property type="match status" value="1"/>
</dbReference>
<dbReference type="Ensembl" id="ENSLLET00000027749.1">
    <property type="protein sequence ID" value="ENSLLEP00000026708.1"/>
    <property type="gene ID" value="ENSLLEG00000016967.1"/>
</dbReference>
<feature type="transmembrane region" description="Helical" evidence="11">
    <location>
        <begin position="129"/>
        <end position="150"/>
    </location>
</feature>
<reference evidence="13" key="2">
    <citation type="submission" date="2025-09" db="UniProtKB">
        <authorList>
            <consortium name="Ensembl"/>
        </authorList>
    </citation>
    <scope>IDENTIFICATION</scope>
</reference>
<dbReference type="GeneTree" id="ENSGT01140000282524"/>
<keyword evidence="6 10" id="KW-0297">G-protein coupled receptor</keyword>
<name>A0A8C5PRR5_9ANUR</name>
<feature type="transmembrane region" description="Helical" evidence="11">
    <location>
        <begin position="231"/>
        <end position="252"/>
    </location>
</feature>
<dbReference type="Pfam" id="PF13853">
    <property type="entry name" value="7tm_4"/>
    <property type="match status" value="1"/>
</dbReference>
<reference evidence="13" key="1">
    <citation type="submission" date="2025-08" db="UniProtKB">
        <authorList>
            <consortium name="Ensembl"/>
        </authorList>
    </citation>
    <scope>IDENTIFICATION</scope>
</reference>
<feature type="transmembrane region" description="Helical" evidence="11">
    <location>
        <begin position="162"/>
        <end position="179"/>
    </location>
</feature>
<dbReference type="GO" id="GO:0004930">
    <property type="term" value="F:G protein-coupled receptor activity"/>
    <property type="evidence" value="ECO:0007669"/>
    <property type="project" value="UniProtKB-KW"/>
</dbReference>
<protein>
    <recommendedName>
        <fullName evidence="11">Olfactory receptor</fullName>
    </recommendedName>
</protein>
<dbReference type="InterPro" id="IPR000276">
    <property type="entry name" value="GPCR_Rhodpsn"/>
</dbReference>
<keyword evidence="2 11" id="KW-1003">Cell membrane</keyword>
<dbReference type="Gene3D" id="1.20.1070.10">
    <property type="entry name" value="Rhodopsin 7-helix transmembrane proteins"/>
    <property type="match status" value="1"/>
</dbReference>
<dbReference type="FunFam" id="1.20.1070.10:FF:000015">
    <property type="entry name" value="Olfactory receptor"/>
    <property type="match status" value="1"/>
</dbReference>
<evidence type="ECO:0000256" key="4">
    <source>
        <dbReference type="ARBA" id="ARBA00022725"/>
    </source>
</evidence>
<evidence type="ECO:0000313" key="13">
    <source>
        <dbReference type="Ensembl" id="ENSLLEP00000026708.1"/>
    </source>
</evidence>
<keyword evidence="14" id="KW-1185">Reference proteome</keyword>
<dbReference type="PRINTS" id="PR00237">
    <property type="entry name" value="GPCRRHODOPSN"/>
</dbReference>
<comment type="subcellular location">
    <subcellularLocation>
        <location evidence="1 11">Cell membrane</location>
        <topology evidence="1 11">Multi-pass membrane protein</topology>
    </subcellularLocation>
</comment>
<dbReference type="PANTHER" id="PTHR26452">
    <property type="entry name" value="OLFACTORY RECEPTOR"/>
    <property type="match status" value="1"/>
</dbReference>
<keyword evidence="5 11" id="KW-1133">Transmembrane helix</keyword>
<dbReference type="PRINTS" id="PR00245">
    <property type="entry name" value="OLFACTORYR"/>
</dbReference>
<evidence type="ECO:0000256" key="7">
    <source>
        <dbReference type="ARBA" id="ARBA00023136"/>
    </source>
</evidence>
<dbReference type="GO" id="GO:0004984">
    <property type="term" value="F:olfactory receptor activity"/>
    <property type="evidence" value="ECO:0007669"/>
    <property type="project" value="InterPro"/>
</dbReference>
<keyword evidence="7 11" id="KW-0472">Membrane</keyword>
<evidence type="ECO:0000259" key="12">
    <source>
        <dbReference type="PROSITE" id="PS50262"/>
    </source>
</evidence>
<feature type="transmembrane region" description="Helical" evidence="11">
    <location>
        <begin position="53"/>
        <end position="75"/>
    </location>
</feature>
<dbReference type="SUPFAM" id="SSF81321">
    <property type="entry name" value="Family A G protein-coupled receptor-like"/>
    <property type="match status" value="1"/>
</dbReference>
<dbReference type="CDD" id="cd13954">
    <property type="entry name" value="7tmA_OR"/>
    <property type="match status" value="1"/>
</dbReference>
<evidence type="ECO:0000256" key="6">
    <source>
        <dbReference type="ARBA" id="ARBA00023040"/>
    </source>
</evidence>
<evidence type="ECO:0000256" key="2">
    <source>
        <dbReference type="ARBA" id="ARBA00022475"/>
    </source>
</evidence>
<dbReference type="OrthoDB" id="6145535at2759"/>
<dbReference type="PROSITE" id="PS00237">
    <property type="entry name" value="G_PROTEIN_RECEP_F1_1"/>
    <property type="match status" value="1"/>
</dbReference>
<dbReference type="InterPro" id="IPR050516">
    <property type="entry name" value="Olfactory_GPCR"/>
</dbReference>
<feature type="transmembrane region" description="Helical" evidence="11">
    <location>
        <begin position="299"/>
        <end position="319"/>
    </location>
</feature>
<accession>A0A8C5PRR5</accession>
<evidence type="ECO:0000256" key="8">
    <source>
        <dbReference type="ARBA" id="ARBA00023170"/>
    </source>
</evidence>
<evidence type="ECO:0000313" key="14">
    <source>
        <dbReference type="Proteomes" id="UP000694569"/>
    </source>
</evidence>
<keyword evidence="4 11" id="KW-0552">Olfaction</keyword>
<feature type="transmembrane region" description="Helical" evidence="11">
    <location>
        <begin position="87"/>
        <end position="109"/>
    </location>
</feature>
<keyword evidence="8 10" id="KW-0675">Receptor</keyword>
<keyword evidence="11" id="KW-0716">Sensory transduction</keyword>
<evidence type="ECO:0000256" key="10">
    <source>
        <dbReference type="RuleBase" id="RU000688"/>
    </source>
</evidence>
<evidence type="ECO:0000256" key="3">
    <source>
        <dbReference type="ARBA" id="ARBA00022692"/>
    </source>
</evidence>
<keyword evidence="3 10" id="KW-0812">Transmembrane</keyword>
<evidence type="ECO:0000256" key="5">
    <source>
        <dbReference type="ARBA" id="ARBA00022989"/>
    </source>
</evidence>
<dbReference type="Proteomes" id="UP000694569">
    <property type="component" value="Unplaced"/>
</dbReference>
<feature type="domain" description="G-protein coupled receptors family 1 profile" evidence="12">
    <location>
        <begin position="68"/>
        <end position="317"/>
    </location>
</feature>
<sequence>MVHTAAMYLIIMAHENIFSPNGNHLPDIGIMNHTPNSQFFLVGLSHYPCLQPVLFTIFLLIYLLAFAGNILITIVISSDSRLHTPMYFFLVNLSILDICCTTAAIPKILQILVTKHKTISFSGCISQLYLFTAFLSTELILLTVMAYDRYVAICFPLRYKTIMSRTLCVCLAGAAWILGSTNSMTHTCLILKLSFKEEKIIDHFFCEIPPVLKLANSNKYINDVVIVASDVLLGMICFILTVISYTYIITTIMKIRSAAKKKKAFSTCASHLTVVTLFYGGVIYTYVRPAFSNELEADKVVSALYAIASPVLNPVIYSLRNKEVINAINKTFSRKQVLK</sequence>
<evidence type="ECO:0000256" key="1">
    <source>
        <dbReference type="ARBA" id="ARBA00004651"/>
    </source>
</evidence>
<organism evidence="13 14">
    <name type="scientific">Leptobrachium leishanense</name>
    <name type="common">Leishan spiny toad</name>
    <dbReference type="NCBI Taxonomy" id="445787"/>
    <lineage>
        <taxon>Eukaryota</taxon>
        <taxon>Metazoa</taxon>
        <taxon>Chordata</taxon>
        <taxon>Craniata</taxon>
        <taxon>Vertebrata</taxon>
        <taxon>Euteleostomi</taxon>
        <taxon>Amphibia</taxon>
        <taxon>Batrachia</taxon>
        <taxon>Anura</taxon>
        <taxon>Pelobatoidea</taxon>
        <taxon>Megophryidae</taxon>
        <taxon>Leptobrachium</taxon>
    </lineage>
</organism>
<dbReference type="InterPro" id="IPR000725">
    <property type="entry name" value="Olfact_rcpt"/>
</dbReference>
<keyword evidence="9 10" id="KW-0807">Transducer</keyword>
<proteinExistence type="inferred from homology"/>
<comment type="similarity">
    <text evidence="10">Belongs to the G-protein coupled receptor 1 family.</text>
</comment>
<dbReference type="AlphaFoldDB" id="A0A8C5PRR5"/>
<evidence type="ECO:0000256" key="9">
    <source>
        <dbReference type="ARBA" id="ARBA00023224"/>
    </source>
</evidence>
<feature type="transmembrane region" description="Helical" evidence="11">
    <location>
        <begin position="264"/>
        <end position="287"/>
    </location>
</feature>
<evidence type="ECO:0000256" key="11">
    <source>
        <dbReference type="RuleBase" id="RU363047"/>
    </source>
</evidence>
<dbReference type="GO" id="GO:0005886">
    <property type="term" value="C:plasma membrane"/>
    <property type="evidence" value="ECO:0007669"/>
    <property type="project" value="UniProtKB-SubCell"/>
</dbReference>
<dbReference type="InterPro" id="IPR017452">
    <property type="entry name" value="GPCR_Rhodpsn_7TM"/>
</dbReference>